<organism evidence="1 2">
    <name type="scientific">Anatilimnocola aggregata</name>
    <dbReference type="NCBI Taxonomy" id="2528021"/>
    <lineage>
        <taxon>Bacteria</taxon>
        <taxon>Pseudomonadati</taxon>
        <taxon>Planctomycetota</taxon>
        <taxon>Planctomycetia</taxon>
        <taxon>Pirellulales</taxon>
        <taxon>Pirellulaceae</taxon>
        <taxon>Anatilimnocola</taxon>
    </lineage>
</organism>
<evidence type="ECO:0000313" key="1">
    <source>
        <dbReference type="EMBL" id="QDU30691.1"/>
    </source>
</evidence>
<keyword evidence="2" id="KW-1185">Reference proteome</keyword>
<dbReference type="KEGG" id="aagg:ETAA8_58380"/>
<dbReference type="Proteomes" id="UP000315017">
    <property type="component" value="Chromosome"/>
</dbReference>
<accession>A0A517YKD7</accession>
<name>A0A517YKD7_9BACT</name>
<dbReference type="RefSeq" id="WP_145096581.1">
    <property type="nucleotide sequence ID" value="NZ_CP036274.1"/>
</dbReference>
<dbReference type="EMBL" id="CP036274">
    <property type="protein sequence ID" value="QDU30691.1"/>
    <property type="molecule type" value="Genomic_DNA"/>
</dbReference>
<gene>
    <name evidence="1" type="ORF">ETAA8_58380</name>
</gene>
<sequence>MSKTESTSENSEQLEALAFGLGLRISQAKQVAGYWVMGRTYFDVPERQSPNSDFDFEILALFRARAMRAVRITSELRKNLIDSGATELERSSVGILLDACQTISDWRAPVEEWTYDYTVHGGLVIWPGQAKSEAGQLLDKVEEAAISSIRQVGRHRDCPLLEAWLQLGLVVSDCFDERDTEAPPEEWPGLEPLEFSSRERFSPEIKNLEIVRNLADKLSVQGEEIAPSSWNPYDPVQKLIIDEQTIPAIFPGWFPPELLFRTKYSGRPRACFGRDQLFLQWAENLPPRDSKKLKKRLMERWNNLPDSERRKICPDFPGVLKDTEPVKAGLRKAKTERELRSLKQFGL</sequence>
<protein>
    <submittedName>
        <fullName evidence="1">Uncharacterized protein</fullName>
    </submittedName>
</protein>
<proteinExistence type="predicted"/>
<evidence type="ECO:0000313" key="2">
    <source>
        <dbReference type="Proteomes" id="UP000315017"/>
    </source>
</evidence>
<dbReference type="AlphaFoldDB" id="A0A517YKD7"/>
<reference evidence="1 2" key="1">
    <citation type="submission" date="2019-02" db="EMBL/GenBank/DDBJ databases">
        <title>Deep-cultivation of Planctomycetes and their phenomic and genomic characterization uncovers novel biology.</title>
        <authorList>
            <person name="Wiegand S."/>
            <person name="Jogler M."/>
            <person name="Boedeker C."/>
            <person name="Pinto D."/>
            <person name="Vollmers J."/>
            <person name="Rivas-Marin E."/>
            <person name="Kohn T."/>
            <person name="Peeters S.H."/>
            <person name="Heuer A."/>
            <person name="Rast P."/>
            <person name="Oberbeckmann S."/>
            <person name="Bunk B."/>
            <person name="Jeske O."/>
            <person name="Meyerdierks A."/>
            <person name="Storesund J.E."/>
            <person name="Kallscheuer N."/>
            <person name="Luecker S."/>
            <person name="Lage O.M."/>
            <person name="Pohl T."/>
            <person name="Merkel B.J."/>
            <person name="Hornburger P."/>
            <person name="Mueller R.-W."/>
            <person name="Bruemmer F."/>
            <person name="Labrenz M."/>
            <person name="Spormann A.M."/>
            <person name="Op den Camp H."/>
            <person name="Overmann J."/>
            <person name="Amann R."/>
            <person name="Jetten M.S.M."/>
            <person name="Mascher T."/>
            <person name="Medema M.H."/>
            <person name="Devos D.P."/>
            <person name="Kaster A.-K."/>
            <person name="Ovreas L."/>
            <person name="Rohde M."/>
            <person name="Galperin M.Y."/>
            <person name="Jogler C."/>
        </authorList>
    </citation>
    <scope>NUCLEOTIDE SEQUENCE [LARGE SCALE GENOMIC DNA]</scope>
    <source>
        <strain evidence="1 2">ETA_A8</strain>
    </source>
</reference>